<keyword evidence="2" id="KW-0805">Transcription regulation</keyword>
<dbReference type="GO" id="GO:0000976">
    <property type="term" value="F:transcription cis-regulatory region binding"/>
    <property type="evidence" value="ECO:0007669"/>
    <property type="project" value="TreeGrafter"/>
</dbReference>
<comment type="similarity">
    <text evidence="1">Belongs to the LysR transcriptional regulatory family.</text>
</comment>
<evidence type="ECO:0000259" key="5">
    <source>
        <dbReference type="PROSITE" id="PS50931"/>
    </source>
</evidence>
<dbReference type="InterPro" id="IPR036390">
    <property type="entry name" value="WH_DNA-bd_sf"/>
</dbReference>
<sequence>MDLRQLRYFVTVAETGSISAAASMLHVAQSAVSRQMRRLEEDVGGALFKRSIAGTALTDSGTMLLERARFILGEVESAANDVSVFNRGMRGTVRMAAPGSVGRALYVPTVQLFRAQYSHVHLELTETNTADVLQRLSAGMLDLGIVSDPGAHEHLSFMPLLREETVLLCPPGGPLTAGGPVPVAALRDLPIIIPAGLRRIFQERFGDLRPALQIDGVGATVQLTLAGLGYAVLPRSIVSTSGALEPLVAVPIEGFAISRMLATVKGRPASLAVRAFRAAIEAEVARGIEAGLFLAV</sequence>
<dbReference type="AlphaFoldDB" id="A0A4V2UY09"/>
<dbReference type="Gene3D" id="3.40.190.290">
    <property type="match status" value="1"/>
</dbReference>
<dbReference type="InterPro" id="IPR036388">
    <property type="entry name" value="WH-like_DNA-bd_sf"/>
</dbReference>
<keyword evidence="3" id="KW-0238">DNA-binding</keyword>
<protein>
    <submittedName>
        <fullName evidence="6">LysR family transcriptional regulator</fullName>
    </submittedName>
</protein>
<accession>A0A4V2UY09</accession>
<gene>
    <name evidence="6" type="ORF">EDC64_10455</name>
</gene>
<comment type="caution">
    <text evidence="6">The sequence shown here is derived from an EMBL/GenBank/DDBJ whole genome shotgun (WGS) entry which is preliminary data.</text>
</comment>
<evidence type="ECO:0000256" key="4">
    <source>
        <dbReference type="ARBA" id="ARBA00023163"/>
    </source>
</evidence>
<evidence type="ECO:0000256" key="3">
    <source>
        <dbReference type="ARBA" id="ARBA00023125"/>
    </source>
</evidence>
<dbReference type="PROSITE" id="PS50931">
    <property type="entry name" value="HTH_LYSR"/>
    <property type="match status" value="1"/>
</dbReference>
<keyword evidence="7" id="KW-1185">Reference proteome</keyword>
<dbReference type="Gene3D" id="1.10.10.10">
    <property type="entry name" value="Winged helix-like DNA-binding domain superfamily/Winged helix DNA-binding domain"/>
    <property type="match status" value="1"/>
</dbReference>
<dbReference type="SUPFAM" id="SSF53850">
    <property type="entry name" value="Periplasmic binding protein-like II"/>
    <property type="match status" value="1"/>
</dbReference>
<evidence type="ECO:0000256" key="1">
    <source>
        <dbReference type="ARBA" id="ARBA00009437"/>
    </source>
</evidence>
<dbReference type="Pfam" id="PF03466">
    <property type="entry name" value="LysR_substrate"/>
    <property type="match status" value="1"/>
</dbReference>
<dbReference type="SUPFAM" id="SSF46785">
    <property type="entry name" value="Winged helix' DNA-binding domain"/>
    <property type="match status" value="1"/>
</dbReference>
<dbReference type="PRINTS" id="PR00039">
    <property type="entry name" value="HTHLYSR"/>
</dbReference>
<dbReference type="OrthoDB" id="8208814at2"/>
<keyword evidence="4" id="KW-0804">Transcription</keyword>
<reference evidence="6 7" key="1">
    <citation type="submission" date="2019-03" db="EMBL/GenBank/DDBJ databases">
        <title>Genomic Encyclopedia of Type Strains, Phase IV (KMG-IV): sequencing the most valuable type-strain genomes for metagenomic binning, comparative biology and taxonomic classification.</title>
        <authorList>
            <person name="Goeker M."/>
        </authorList>
    </citation>
    <scope>NUCLEOTIDE SEQUENCE [LARGE SCALE GENOMIC DNA]</scope>
    <source>
        <strain evidence="6 7">DSM 9035</strain>
    </source>
</reference>
<dbReference type="EMBL" id="SMAI01000004">
    <property type="protein sequence ID" value="TCT05498.1"/>
    <property type="molecule type" value="Genomic_DNA"/>
</dbReference>
<dbReference type="InterPro" id="IPR005119">
    <property type="entry name" value="LysR_subst-bd"/>
</dbReference>
<feature type="domain" description="HTH lysR-type" evidence="5">
    <location>
        <begin position="1"/>
        <end position="58"/>
    </location>
</feature>
<dbReference type="InterPro" id="IPR000847">
    <property type="entry name" value="LysR_HTH_N"/>
</dbReference>
<dbReference type="GO" id="GO:0003700">
    <property type="term" value="F:DNA-binding transcription factor activity"/>
    <property type="evidence" value="ECO:0007669"/>
    <property type="project" value="InterPro"/>
</dbReference>
<dbReference type="Proteomes" id="UP000294664">
    <property type="component" value="Unassembled WGS sequence"/>
</dbReference>
<evidence type="ECO:0000256" key="2">
    <source>
        <dbReference type="ARBA" id="ARBA00023015"/>
    </source>
</evidence>
<evidence type="ECO:0000313" key="7">
    <source>
        <dbReference type="Proteomes" id="UP000294664"/>
    </source>
</evidence>
<organism evidence="6 7">
    <name type="scientific">Aquabacter spiritensis</name>
    <dbReference type="NCBI Taxonomy" id="933073"/>
    <lineage>
        <taxon>Bacteria</taxon>
        <taxon>Pseudomonadati</taxon>
        <taxon>Pseudomonadota</taxon>
        <taxon>Alphaproteobacteria</taxon>
        <taxon>Hyphomicrobiales</taxon>
        <taxon>Xanthobacteraceae</taxon>
        <taxon>Aquabacter</taxon>
    </lineage>
</organism>
<dbReference type="RefSeq" id="WP_132030850.1">
    <property type="nucleotide sequence ID" value="NZ_SMAI01000004.1"/>
</dbReference>
<evidence type="ECO:0000313" key="6">
    <source>
        <dbReference type="EMBL" id="TCT05498.1"/>
    </source>
</evidence>
<dbReference type="CDD" id="cd05466">
    <property type="entry name" value="PBP2_LTTR_substrate"/>
    <property type="match status" value="1"/>
</dbReference>
<name>A0A4V2UY09_9HYPH</name>
<dbReference type="FunFam" id="1.10.10.10:FF:000001">
    <property type="entry name" value="LysR family transcriptional regulator"/>
    <property type="match status" value="1"/>
</dbReference>
<dbReference type="PANTHER" id="PTHR30126:SF39">
    <property type="entry name" value="HTH-TYPE TRANSCRIPTIONAL REGULATOR CYSL"/>
    <property type="match status" value="1"/>
</dbReference>
<proteinExistence type="inferred from homology"/>
<dbReference type="PANTHER" id="PTHR30126">
    <property type="entry name" value="HTH-TYPE TRANSCRIPTIONAL REGULATOR"/>
    <property type="match status" value="1"/>
</dbReference>
<dbReference type="Pfam" id="PF00126">
    <property type="entry name" value="HTH_1"/>
    <property type="match status" value="1"/>
</dbReference>